<dbReference type="HAMAP" id="MF_01374">
    <property type="entry name" value="Glyoxalase_2"/>
    <property type="match status" value="1"/>
</dbReference>
<keyword evidence="6" id="KW-0479">Metal-binding</keyword>
<dbReference type="GO" id="GO:0046872">
    <property type="term" value="F:metal ion binding"/>
    <property type="evidence" value="ECO:0007669"/>
    <property type="project" value="UniProtKB-KW"/>
</dbReference>
<dbReference type="AlphaFoldDB" id="A0A1J5QSX3"/>
<dbReference type="EC" id="3.1.2.6" evidence="5"/>
<dbReference type="InterPro" id="IPR050110">
    <property type="entry name" value="Glyoxalase_II_hydrolase"/>
</dbReference>
<dbReference type="InterPro" id="IPR036866">
    <property type="entry name" value="RibonucZ/Hydroxyglut_hydro"/>
</dbReference>
<protein>
    <recommendedName>
        <fullName evidence="5">hydroxyacylglutathione hydrolase</fullName>
        <ecNumber evidence="5">3.1.2.6</ecNumber>
    </recommendedName>
    <alternativeName>
        <fullName evidence="9">Glyoxalase II</fullName>
    </alternativeName>
</protein>
<dbReference type="PANTHER" id="PTHR43705">
    <property type="entry name" value="HYDROXYACYLGLUTATHIONE HYDROLASE"/>
    <property type="match status" value="1"/>
</dbReference>
<accession>A0A1J5QSX3</accession>
<evidence type="ECO:0000313" key="11">
    <source>
        <dbReference type="EMBL" id="OIQ86568.1"/>
    </source>
</evidence>
<evidence type="ECO:0000256" key="7">
    <source>
        <dbReference type="ARBA" id="ARBA00022801"/>
    </source>
</evidence>
<evidence type="ECO:0000256" key="3">
    <source>
        <dbReference type="ARBA" id="ARBA00004963"/>
    </source>
</evidence>
<evidence type="ECO:0000256" key="4">
    <source>
        <dbReference type="ARBA" id="ARBA00006759"/>
    </source>
</evidence>
<sequence>MLEVIPVPAFRDNYIWLLQAKGHAVVVDPGDDAPVVAQLQARDLVLDAILITHHHDDHTGGVKALLEAYPAAVYAPAGETYTFPHHAVHEGDSVDLTGIGVRLQVMETPGHTLDHVVYYGANSLFCGDTLFGCGCGRLFEGSCSQLYHSLQRLARLPAETRVYCAHEYTQHNIRFARTLDPGNAALAQREVETDRCRARGNASLPSSIGLERATNPFLRCETAAIQKATQKSDPEFAFCAIRTLRNSF</sequence>
<dbReference type="Gene3D" id="3.60.15.10">
    <property type="entry name" value="Ribonuclease Z/Hydroxyacylglutathione hydrolase-like"/>
    <property type="match status" value="1"/>
</dbReference>
<evidence type="ECO:0000256" key="1">
    <source>
        <dbReference type="ARBA" id="ARBA00001623"/>
    </source>
</evidence>
<dbReference type="InterPro" id="IPR035680">
    <property type="entry name" value="Clx_II_MBL"/>
</dbReference>
<comment type="similarity">
    <text evidence="4">Belongs to the metallo-beta-lactamase superfamily. Glyoxalase II family.</text>
</comment>
<feature type="domain" description="Metallo-beta-lactamase" evidence="10">
    <location>
        <begin position="12"/>
        <end position="166"/>
    </location>
</feature>
<comment type="caution">
    <text evidence="11">The sequence shown here is derived from an EMBL/GenBank/DDBJ whole genome shotgun (WGS) entry which is preliminary data.</text>
</comment>
<comment type="pathway">
    <text evidence="3">Secondary metabolite metabolism; methylglyoxal degradation; (R)-lactate from methylglyoxal: step 2/2.</text>
</comment>
<dbReference type="InterPro" id="IPR001279">
    <property type="entry name" value="Metallo-B-lactamas"/>
</dbReference>
<dbReference type="EMBL" id="MLJW01000471">
    <property type="protein sequence ID" value="OIQ86568.1"/>
    <property type="molecule type" value="Genomic_DNA"/>
</dbReference>
<dbReference type="InterPro" id="IPR032282">
    <property type="entry name" value="HAGH_C"/>
</dbReference>
<dbReference type="Pfam" id="PF00753">
    <property type="entry name" value="Lactamase_B"/>
    <property type="match status" value="1"/>
</dbReference>
<dbReference type="GO" id="GO:0019243">
    <property type="term" value="P:methylglyoxal catabolic process to D-lactate via S-lactoyl-glutathione"/>
    <property type="evidence" value="ECO:0007669"/>
    <property type="project" value="InterPro"/>
</dbReference>
<comment type="catalytic activity">
    <reaction evidence="1">
        <text>an S-(2-hydroxyacyl)glutathione + H2O = a 2-hydroxy carboxylate + glutathione + H(+)</text>
        <dbReference type="Rhea" id="RHEA:21864"/>
        <dbReference type="ChEBI" id="CHEBI:15377"/>
        <dbReference type="ChEBI" id="CHEBI:15378"/>
        <dbReference type="ChEBI" id="CHEBI:57925"/>
        <dbReference type="ChEBI" id="CHEBI:58896"/>
        <dbReference type="ChEBI" id="CHEBI:71261"/>
        <dbReference type="EC" id="3.1.2.6"/>
    </reaction>
</comment>
<evidence type="ECO:0000256" key="6">
    <source>
        <dbReference type="ARBA" id="ARBA00022723"/>
    </source>
</evidence>
<dbReference type="CDD" id="cd07723">
    <property type="entry name" value="hydroxyacylglutathione_hydrolase_MBL-fold"/>
    <property type="match status" value="1"/>
</dbReference>
<keyword evidence="7 11" id="KW-0378">Hydrolase</keyword>
<evidence type="ECO:0000256" key="5">
    <source>
        <dbReference type="ARBA" id="ARBA00011917"/>
    </source>
</evidence>
<gene>
    <name evidence="11" type="primary">gloB_14</name>
    <name evidence="11" type="ORF">GALL_315620</name>
</gene>
<comment type="cofactor">
    <cofactor evidence="2">
        <name>Zn(2+)</name>
        <dbReference type="ChEBI" id="CHEBI:29105"/>
    </cofactor>
</comment>
<name>A0A1J5QSX3_9ZZZZ</name>
<dbReference type="NCBIfam" id="TIGR03413">
    <property type="entry name" value="GSH_gloB"/>
    <property type="match status" value="1"/>
</dbReference>
<keyword evidence="8" id="KW-0862">Zinc</keyword>
<dbReference type="Pfam" id="PF16123">
    <property type="entry name" value="HAGH_C"/>
    <property type="match status" value="1"/>
</dbReference>
<dbReference type="PIRSF" id="PIRSF005457">
    <property type="entry name" value="Glx"/>
    <property type="match status" value="1"/>
</dbReference>
<evidence type="ECO:0000259" key="10">
    <source>
        <dbReference type="SMART" id="SM00849"/>
    </source>
</evidence>
<dbReference type="SMART" id="SM00849">
    <property type="entry name" value="Lactamase_B"/>
    <property type="match status" value="1"/>
</dbReference>
<reference evidence="11" key="1">
    <citation type="submission" date="2016-10" db="EMBL/GenBank/DDBJ databases">
        <title>Sequence of Gallionella enrichment culture.</title>
        <authorList>
            <person name="Poehlein A."/>
            <person name="Muehling M."/>
            <person name="Daniel R."/>
        </authorList>
    </citation>
    <scope>NUCLEOTIDE SEQUENCE</scope>
</reference>
<organism evidence="11">
    <name type="scientific">mine drainage metagenome</name>
    <dbReference type="NCBI Taxonomy" id="410659"/>
    <lineage>
        <taxon>unclassified sequences</taxon>
        <taxon>metagenomes</taxon>
        <taxon>ecological metagenomes</taxon>
    </lineage>
</organism>
<evidence type="ECO:0000256" key="9">
    <source>
        <dbReference type="ARBA" id="ARBA00031044"/>
    </source>
</evidence>
<evidence type="ECO:0000256" key="2">
    <source>
        <dbReference type="ARBA" id="ARBA00001947"/>
    </source>
</evidence>
<dbReference type="SUPFAM" id="SSF56281">
    <property type="entry name" value="Metallo-hydrolase/oxidoreductase"/>
    <property type="match status" value="1"/>
</dbReference>
<dbReference type="InterPro" id="IPR017782">
    <property type="entry name" value="Hydroxyacylglutathione_Hdrlase"/>
</dbReference>
<evidence type="ECO:0000256" key="8">
    <source>
        <dbReference type="ARBA" id="ARBA00022833"/>
    </source>
</evidence>
<proteinExistence type="inferred from homology"/>
<dbReference type="PANTHER" id="PTHR43705:SF1">
    <property type="entry name" value="HYDROXYACYLGLUTATHIONE HYDROLASE GLOB"/>
    <property type="match status" value="1"/>
</dbReference>
<dbReference type="GO" id="GO:0004416">
    <property type="term" value="F:hydroxyacylglutathione hydrolase activity"/>
    <property type="evidence" value="ECO:0007669"/>
    <property type="project" value="UniProtKB-EC"/>
</dbReference>